<protein>
    <submittedName>
        <fullName evidence="1">Uncharacterized protein</fullName>
    </submittedName>
</protein>
<organism evidence="1 2">
    <name type="scientific">Saccharothrix lopnurensis</name>
    <dbReference type="NCBI Taxonomy" id="1670621"/>
    <lineage>
        <taxon>Bacteria</taxon>
        <taxon>Bacillati</taxon>
        <taxon>Actinomycetota</taxon>
        <taxon>Actinomycetes</taxon>
        <taxon>Pseudonocardiales</taxon>
        <taxon>Pseudonocardiaceae</taxon>
        <taxon>Saccharothrix</taxon>
    </lineage>
</organism>
<evidence type="ECO:0000313" key="2">
    <source>
        <dbReference type="Proteomes" id="UP001596220"/>
    </source>
</evidence>
<dbReference type="Proteomes" id="UP001596220">
    <property type="component" value="Unassembled WGS sequence"/>
</dbReference>
<dbReference type="RefSeq" id="WP_380643657.1">
    <property type="nucleotide sequence ID" value="NZ_JBHSQO010000083.1"/>
</dbReference>
<dbReference type="EMBL" id="JBHSQO010000083">
    <property type="protein sequence ID" value="MFC6094918.1"/>
    <property type="molecule type" value="Genomic_DNA"/>
</dbReference>
<evidence type="ECO:0000313" key="1">
    <source>
        <dbReference type="EMBL" id="MFC6094918.1"/>
    </source>
</evidence>
<accession>A0ABW1PH03</accession>
<comment type="caution">
    <text evidence="1">The sequence shown here is derived from an EMBL/GenBank/DDBJ whole genome shotgun (WGS) entry which is preliminary data.</text>
</comment>
<keyword evidence="2" id="KW-1185">Reference proteome</keyword>
<proteinExistence type="predicted"/>
<sequence>MSPANVTAQSPRRSISLGYPISTILALNRASLPPMDMVTSVVFSSTKPRSSWDTSLCIPSPSCPSESVGLSSPAEWNGRTCRVRAPLHASRW</sequence>
<name>A0ABW1PH03_9PSEU</name>
<reference evidence="2" key="1">
    <citation type="journal article" date="2019" name="Int. J. Syst. Evol. Microbiol.">
        <title>The Global Catalogue of Microorganisms (GCM) 10K type strain sequencing project: providing services to taxonomists for standard genome sequencing and annotation.</title>
        <authorList>
            <consortium name="The Broad Institute Genomics Platform"/>
            <consortium name="The Broad Institute Genome Sequencing Center for Infectious Disease"/>
            <person name="Wu L."/>
            <person name="Ma J."/>
        </authorList>
    </citation>
    <scope>NUCLEOTIDE SEQUENCE [LARGE SCALE GENOMIC DNA]</scope>
    <source>
        <strain evidence="2">CGMCC 4.7246</strain>
    </source>
</reference>
<gene>
    <name evidence="1" type="ORF">ACFP3R_37130</name>
</gene>